<feature type="transmembrane region" description="Helical" evidence="7">
    <location>
        <begin position="111"/>
        <end position="131"/>
    </location>
</feature>
<comment type="subcellular location">
    <subcellularLocation>
        <location evidence="1 7">Cell membrane</location>
        <topology evidence="1 7">Multi-pass membrane protein</topology>
    </subcellularLocation>
</comment>
<evidence type="ECO:0000256" key="5">
    <source>
        <dbReference type="ARBA" id="ARBA00022989"/>
    </source>
</evidence>
<dbReference type="PANTHER" id="PTHR43744">
    <property type="entry name" value="ABC TRANSPORTER PERMEASE PROTEIN MG189-RELATED-RELATED"/>
    <property type="match status" value="1"/>
</dbReference>
<reference evidence="10" key="1">
    <citation type="submission" date="2010-11" db="EMBL/GenBank/DDBJ databases">
        <title>The complete genome of Mahella australiensis DSM 15567.</title>
        <authorList>
            <consortium name="US DOE Joint Genome Institute (JGI-PGF)"/>
            <person name="Lucas S."/>
            <person name="Copeland A."/>
            <person name="Lapidus A."/>
            <person name="Bruce D."/>
            <person name="Goodwin L."/>
            <person name="Pitluck S."/>
            <person name="Kyrpides N."/>
            <person name="Mavromatis K."/>
            <person name="Pagani I."/>
            <person name="Ivanova N."/>
            <person name="Teshima H."/>
            <person name="Brettin T."/>
            <person name="Detter J.C."/>
            <person name="Han C."/>
            <person name="Tapia R."/>
            <person name="Land M."/>
            <person name="Hauser L."/>
            <person name="Markowitz V."/>
            <person name="Cheng J.-F."/>
            <person name="Hugenholtz P."/>
            <person name="Woyke T."/>
            <person name="Wu D."/>
            <person name="Spring S."/>
            <person name="Pukall R."/>
            <person name="Steenblock K."/>
            <person name="Schneider S."/>
            <person name="Klenk H.-P."/>
            <person name="Eisen J.A."/>
        </authorList>
    </citation>
    <scope>NUCLEOTIDE SEQUENCE [LARGE SCALE GENOMIC DNA]</scope>
    <source>
        <strain evidence="10">DSM 15567 / CIP 107919 / 50-1 BON</strain>
    </source>
</reference>
<dbReference type="PROSITE" id="PS50928">
    <property type="entry name" value="ABC_TM1"/>
    <property type="match status" value="1"/>
</dbReference>
<dbReference type="SUPFAM" id="SSF161098">
    <property type="entry name" value="MetI-like"/>
    <property type="match status" value="1"/>
</dbReference>
<proteinExistence type="inferred from homology"/>
<gene>
    <name evidence="9" type="ordered locus">Mahau_1827</name>
</gene>
<organism evidence="9 10">
    <name type="scientific">Mahella australiensis (strain DSM 15567 / CIP 107919 / 50-1 BON)</name>
    <dbReference type="NCBI Taxonomy" id="697281"/>
    <lineage>
        <taxon>Bacteria</taxon>
        <taxon>Bacillati</taxon>
        <taxon>Bacillota</taxon>
        <taxon>Clostridia</taxon>
        <taxon>Thermoanaerobacterales</taxon>
        <taxon>Thermoanaerobacterales Family IV. Incertae Sedis</taxon>
        <taxon>Mahella</taxon>
    </lineage>
</organism>
<feature type="transmembrane region" description="Helical" evidence="7">
    <location>
        <begin position="261"/>
        <end position="281"/>
    </location>
</feature>
<dbReference type="EMBL" id="CP002360">
    <property type="protein sequence ID" value="AEE97004.1"/>
    <property type="molecule type" value="Genomic_DNA"/>
</dbReference>
<keyword evidence="3" id="KW-1003">Cell membrane</keyword>
<dbReference type="eggNOG" id="COG0395">
    <property type="taxonomic scope" value="Bacteria"/>
</dbReference>
<accession>F4A0V8</accession>
<feature type="transmembrane region" description="Helical" evidence="7">
    <location>
        <begin position="80"/>
        <end position="99"/>
    </location>
</feature>
<dbReference type="STRING" id="697281.Mahau_1827"/>
<keyword evidence="6 7" id="KW-0472">Membrane</keyword>
<feature type="transmembrane region" description="Helical" evidence="7">
    <location>
        <begin position="143"/>
        <end position="163"/>
    </location>
</feature>
<name>F4A0V8_MAHA5</name>
<dbReference type="InterPro" id="IPR000515">
    <property type="entry name" value="MetI-like"/>
</dbReference>
<dbReference type="Proteomes" id="UP000008457">
    <property type="component" value="Chromosome"/>
</dbReference>
<dbReference type="Gene3D" id="1.10.3720.10">
    <property type="entry name" value="MetI-like"/>
    <property type="match status" value="1"/>
</dbReference>
<dbReference type="KEGG" id="mas:Mahau_1827"/>
<feature type="transmembrane region" description="Helical" evidence="7">
    <location>
        <begin position="184"/>
        <end position="207"/>
    </location>
</feature>
<sequence>MGKIKRTRADVIFNAVNNTFLIICLIVVLYPLIYIVSASFSSPQAVTSGKVWLFPVDFSLAGYKAVFENDYILTGYGNTIIYTVVGTAVNLVMTVLAAYPLSRKDFYGRDAFMFLFAFTMIFNGGLIPTYLLVSQLGLINTRWALIIPGAISVWNVIITRTYYQNTIPDELLEAAQLDGCSDIQFIWSVVLPLSKAITAVLVLFYGVGHWNEFFNAFIYLSKKELYPLQIVLRDILIMNSIDPNMVADTELMVAKQGLADLLKYSLIVVASVPVLCIYPFVQKYFVKGVMIGAIKG</sequence>
<dbReference type="CDD" id="cd06261">
    <property type="entry name" value="TM_PBP2"/>
    <property type="match status" value="1"/>
</dbReference>
<feature type="domain" description="ABC transmembrane type-1" evidence="8">
    <location>
        <begin position="76"/>
        <end position="270"/>
    </location>
</feature>
<dbReference type="PANTHER" id="PTHR43744:SF9">
    <property type="entry name" value="POLYGALACTURONAN_RHAMNOGALACTURONAN TRANSPORT SYSTEM PERMEASE PROTEIN YTCP"/>
    <property type="match status" value="1"/>
</dbReference>
<dbReference type="RefSeq" id="WP_013781432.1">
    <property type="nucleotide sequence ID" value="NC_015520.1"/>
</dbReference>
<dbReference type="HOGENOM" id="CLU_016047_1_0_9"/>
<evidence type="ECO:0000256" key="3">
    <source>
        <dbReference type="ARBA" id="ARBA00022475"/>
    </source>
</evidence>
<dbReference type="Pfam" id="PF00528">
    <property type="entry name" value="BPD_transp_1"/>
    <property type="match status" value="1"/>
</dbReference>
<feature type="transmembrane region" description="Helical" evidence="7">
    <location>
        <begin position="12"/>
        <end position="33"/>
    </location>
</feature>
<dbReference type="InterPro" id="IPR035906">
    <property type="entry name" value="MetI-like_sf"/>
</dbReference>
<evidence type="ECO:0000256" key="1">
    <source>
        <dbReference type="ARBA" id="ARBA00004651"/>
    </source>
</evidence>
<keyword evidence="10" id="KW-1185">Reference proteome</keyword>
<protein>
    <submittedName>
        <fullName evidence="9">Carbohydrate ABC transporter membrane protein 2, CUT1 family</fullName>
    </submittedName>
</protein>
<keyword evidence="4 7" id="KW-0812">Transmembrane</keyword>
<keyword evidence="2 7" id="KW-0813">Transport</keyword>
<evidence type="ECO:0000256" key="7">
    <source>
        <dbReference type="RuleBase" id="RU363032"/>
    </source>
</evidence>
<evidence type="ECO:0000256" key="6">
    <source>
        <dbReference type="ARBA" id="ARBA00023136"/>
    </source>
</evidence>
<dbReference type="OrthoDB" id="153186at2"/>
<evidence type="ECO:0000256" key="4">
    <source>
        <dbReference type="ARBA" id="ARBA00022692"/>
    </source>
</evidence>
<keyword evidence="5 7" id="KW-1133">Transmembrane helix</keyword>
<dbReference type="AlphaFoldDB" id="F4A0V8"/>
<evidence type="ECO:0000259" key="8">
    <source>
        <dbReference type="PROSITE" id="PS50928"/>
    </source>
</evidence>
<reference evidence="9 10" key="2">
    <citation type="journal article" date="2011" name="Stand. Genomic Sci.">
        <title>Complete genome sequence of Mahella australiensis type strain (50-1 BON).</title>
        <authorList>
            <person name="Sikorski J."/>
            <person name="Teshima H."/>
            <person name="Nolan M."/>
            <person name="Lucas S."/>
            <person name="Hammon N."/>
            <person name="Deshpande S."/>
            <person name="Cheng J.F."/>
            <person name="Pitluck S."/>
            <person name="Liolios K."/>
            <person name="Pagani I."/>
            <person name="Ivanova N."/>
            <person name="Huntemann M."/>
            <person name="Mavromatis K."/>
            <person name="Ovchinikova G."/>
            <person name="Pati A."/>
            <person name="Tapia R."/>
            <person name="Han C."/>
            <person name="Goodwin L."/>
            <person name="Chen A."/>
            <person name="Palaniappan K."/>
            <person name="Land M."/>
            <person name="Hauser L."/>
            <person name="Ngatchou-Djao O.D."/>
            <person name="Rohde M."/>
            <person name="Pukall R."/>
            <person name="Spring S."/>
            <person name="Abt B."/>
            <person name="Goker M."/>
            <person name="Detter J.C."/>
            <person name="Woyke T."/>
            <person name="Bristow J."/>
            <person name="Markowitz V."/>
            <person name="Hugenholtz P."/>
            <person name="Eisen J.A."/>
            <person name="Kyrpides N.C."/>
            <person name="Klenk H.P."/>
            <person name="Lapidus A."/>
        </authorList>
    </citation>
    <scope>NUCLEOTIDE SEQUENCE [LARGE SCALE GENOMIC DNA]</scope>
    <source>
        <strain evidence="10">DSM 15567 / CIP 107919 / 50-1 BON</strain>
    </source>
</reference>
<evidence type="ECO:0000256" key="2">
    <source>
        <dbReference type="ARBA" id="ARBA00022448"/>
    </source>
</evidence>
<comment type="similarity">
    <text evidence="7">Belongs to the binding-protein-dependent transport system permease family.</text>
</comment>
<evidence type="ECO:0000313" key="10">
    <source>
        <dbReference type="Proteomes" id="UP000008457"/>
    </source>
</evidence>
<dbReference type="GO" id="GO:0055085">
    <property type="term" value="P:transmembrane transport"/>
    <property type="evidence" value="ECO:0007669"/>
    <property type="project" value="InterPro"/>
</dbReference>
<evidence type="ECO:0000313" key="9">
    <source>
        <dbReference type="EMBL" id="AEE97004.1"/>
    </source>
</evidence>
<dbReference type="GO" id="GO:0005886">
    <property type="term" value="C:plasma membrane"/>
    <property type="evidence" value="ECO:0007669"/>
    <property type="project" value="UniProtKB-SubCell"/>
</dbReference>